<dbReference type="PANTHER" id="PTHR43848:SF2">
    <property type="entry name" value="PUTRESCINE TRANSPORT SYSTEM PERMEASE PROTEIN POTI"/>
    <property type="match status" value="1"/>
</dbReference>
<reference evidence="10 11" key="1">
    <citation type="submission" date="2020-11" db="EMBL/GenBank/DDBJ databases">
        <title>Algicoccus daihaiensis sp.nov., isolated from Daihai Lake in Inner Mongolia.</title>
        <authorList>
            <person name="Kai J."/>
        </authorList>
    </citation>
    <scope>NUCLEOTIDE SEQUENCE [LARGE SCALE GENOMIC DNA]</scope>
    <source>
        <strain evidence="11">f23</strain>
    </source>
</reference>
<feature type="transmembrane region" description="Helical" evidence="8">
    <location>
        <begin position="20"/>
        <end position="40"/>
    </location>
</feature>
<feature type="transmembrane region" description="Helical" evidence="8">
    <location>
        <begin position="76"/>
        <end position="95"/>
    </location>
</feature>
<keyword evidence="11" id="KW-1185">Reference proteome</keyword>
<dbReference type="InterPro" id="IPR035906">
    <property type="entry name" value="MetI-like_sf"/>
</dbReference>
<evidence type="ECO:0000313" key="11">
    <source>
        <dbReference type="Proteomes" id="UP000831607"/>
    </source>
</evidence>
<organism evidence="10 11">
    <name type="scientific">Orrella daihaiensis</name>
    <dbReference type="NCBI Taxonomy" id="2782176"/>
    <lineage>
        <taxon>Bacteria</taxon>
        <taxon>Pseudomonadati</taxon>
        <taxon>Pseudomonadota</taxon>
        <taxon>Betaproteobacteria</taxon>
        <taxon>Burkholderiales</taxon>
        <taxon>Alcaligenaceae</taxon>
        <taxon>Orrella</taxon>
    </lineage>
</organism>
<keyword evidence="5 8" id="KW-0812">Transmembrane</keyword>
<keyword evidence="4" id="KW-1003">Cell membrane</keyword>
<gene>
    <name evidence="10" type="ORF">DHf2319_06550</name>
</gene>
<evidence type="ECO:0000313" key="10">
    <source>
        <dbReference type="EMBL" id="UOD51478.1"/>
    </source>
</evidence>
<evidence type="ECO:0000256" key="4">
    <source>
        <dbReference type="ARBA" id="ARBA00022475"/>
    </source>
</evidence>
<evidence type="ECO:0000259" key="9">
    <source>
        <dbReference type="PROSITE" id="PS50928"/>
    </source>
</evidence>
<evidence type="ECO:0000256" key="6">
    <source>
        <dbReference type="ARBA" id="ARBA00022989"/>
    </source>
</evidence>
<evidence type="ECO:0000256" key="1">
    <source>
        <dbReference type="ARBA" id="ARBA00004651"/>
    </source>
</evidence>
<accession>A0ABY4AMH1</accession>
<evidence type="ECO:0000256" key="8">
    <source>
        <dbReference type="RuleBase" id="RU363032"/>
    </source>
</evidence>
<dbReference type="SUPFAM" id="SSF161098">
    <property type="entry name" value="MetI-like"/>
    <property type="match status" value="1"/>
</dbReference>
<feature type="transmembrane region" description="Helical" evidence="8">
    <location>
        <begin position="146"/>
        <end position="168"/>
    </location>
</feature>
<keyword evidence="3 8" id="KW-0813">Transport</keyword>
<keyword evidence="7 8" id="KW-0472">Membrane</keyword>
<dbReference type="CDD" id="cd06261">
    <property type="entry name" value="TM_PBP2"/>
    <property type="match status" value="1"/>
</dbReference>
<evidence type="ECO:0000256" key="5">
    <source>
        <dbReference type="ARBA" id="ARBA00022692"/>
    </source>
</evidence>
<feature type="domain" description="ABC transmembrane type-1" evidence="9">
    <location>
        <begin position="70"/>
        <end position="265"/>
    </location>
</feature>
<keyword evidence="6 8" id="KW-1133">Transmembrane helix</keyword>
<evidence type="ECO:0000256" key="7">
    <source>
        <dbReference type="ARBA" id="ARBA00023136"/>
    </source>
</evidence>
<sequence>MSWLKRTAPNDPSPLGRMLALGIGFFFLYVPIATLIVFSFNSSPIMTSWSGFSWRWYEALLNDQALLSAAWLSFKVATLTATAAAIIGTWAGYVLARKGNFKGFSLFVGLVSAPLVIPEVVLGISLLLLFVEMDSIFGWPGERGLFTIWVGHTTFCTAFVTVIVQSRIRDLDRSLEEAALDLGATPLKVFFAVTLPLIAPAIVSGWLLAFTLSLDDVVIASFLSGPGATLLSPEIFSRVRLGLKPEVNALATIFVVVVAIVVVGLNAVQRRQARRGL</sequence>
<dbReference type="RefSeq" id="WP_243479942.1">
    <property type="nucleotide sequence ID" value="NZ_CP063982.1"/>
</dbReference>
<proteinExistence type="inferred from homology"/>
<evidence type="ECO:0000256" key="2">
    <source>
        <dbReference type="ARBA" id="ARBA00007069"/>
    </source>
</evidence>
<dbReference type="PROSITE" id="PS50928">
    <property type="entry name" value="ABC_TM1"/>
    <property type="match status" value="1"/>
</dbReference>
<dbReference type="InterPro" id="IPR051789">
    <property type="entry name" value="Bact_Polyamine_Transport"/>
</dbReference>
<dbReference type="Gene3D" id="1.10.3720.10">
    <property type="entry name" value="MetI-like"/>
    <property type="match status" value="1"/>
</dbReference>
<dbReference type="EMBL" id="CP063982">
    <property type="protein sequence ID" value="UOD51478.1"/>
    <property type="molecule type" value="Genomic_DNA"/>
</dbReference>
<evidence type="ECO:0000256" key="3">
    <source>
        <dbReference type="ARBA" id="ARBA00022448"/>
    </source>
</evidence>
<feature type="transmembrane region" description="Helical" evidence="8">
    <location>
        <begin position="107"/>
        <end position="131"/>
    </location>
</feature>
<feature type="transmembrane region" description="Helical" evidence="8">
    <location>
        <begin position="247"/>
        <end position="268"/>
    </location>
</feature>
<dbReference type="InterPro" id="IPR000515">
    <property type="entry name" value="MetI-like"/>
</dbReference>
<dbReference type="Pfam" id="PF00528">
    <property type="entry name" value="BPD_transp_1"/>
    <property type="match status" value="1"/>
</dbReference>
<protein>
    <submittedName>
        <fullName evidence="10">ABC transporter permease subunit</fullName>
    </submittedName>
</protein>
<comment type="similarity">
    <text evidence="2">Belongs to the binding-protein-dependent transport system permease family. CysTW subfamily.</text>
</comment>
<feature type="transmembrane region" description="Helical" evidence="8">
    <location>
        <begin position="189"/>
        <end position="209"/>
    </location>
</feature>
<dbReference type="Proteomes" id="UP000831607">
    <property type="component" value="Chromosome"/>
</dbReference>
<dbReference type="PANTHER" id="PTHR43848">
    <property type="entry name" value="PUTRESCINE TRANSPORT SYSTEM PERMEASE PROTEIN POTI"/>
    <property type="match status" value="1"/>
</dbReference>
<comment type="subcellular location">
    <subcellularLocation>
        <location evidence="1 8">Cell membrane</location>
        <topology evidence="1 8">Multi-pass membrane protein</topology>
    </subcellularLocation>
</comment>
<name>A0ABY4AMH1_9BURK</name>